<evidence type="ECO:0000313" key="3">
    <source>
        <dbReference type="EMBL" id="KGR84544.1"/>
    </source>
</evidence>
<dbReference type="EMBL" id="JPVP01000056">
    <property type="protein sequence ID" value="KGR84544.1"/>
    <property type="molecule type" value="Genomic_DNA"/>
</dbReference>
<dbReference type="PANTHER" id="PTHR34473">
    <property type="entry name" value="UPF0699 TRANSMEMBRANE PROTEIN YDBS"/>
    <property type="match status" value="1"/>
</dbReference>
<dbReference type="eggNOG" id="COG3402">
    <property type="taxonomic scope" value="Bacteria"/>
</dbReference>
<evidence type="ECO:0000259" key="2">
    <source>
        <dbReference type="Pfam" id="PF03703"/>
    </source>
</evidence>
<feature type="domain" description="YdbS-like PH" evidence="2">
    <location>
        <begin position="74"/>
        <end position="150"/>
    </location>
</feature>
<dbReference type="PANTHER" id="PTHR34473:SF2">
    <property type="entry name" value="UPF0699 TRANSMEMBRANE PROTEIN YDBT"/>
    <property type="match status" value="1"/>
</dbReference>
<reference evidence="3 4" key="1">
    <citation type="submission" date="2014-02" db="EMBL/GenBank/DDBJ databases">
        <title>Draft genome sequence of Lysinibacillus odysseyi NBRC 100172.</title>
        <authorList>
            <person name="Zhang F."/>
            <person name="Wang G."/>
            <person name="Zhang L."/>
        </authorList>
    </citation>
    <scope>NUCLEOTIDE SEQUENCE [LARGE SCALE GENOMIC DNA]</scope>
    <source>
        <strain evidence="3 4">NBRC 100172</strain>
    </source>
</reference>
<comment type="caution">
    <text evidence="3">The sequence shown here is derived from an EMBL/GenBank/DDBJ whole genome shotgun (WGS) entry which is preliminary data.</text>
</comment>
<evidence type="ECO:0000313" key="4">
    <source>
        <dbReference type="Proteomes" id="UP000030437"/>
    </source>
</evidence>
<organism evidence="3 4">
    <name type="scientific">Lysinibacillus odysseyi 34hs-1 = NBRC 100172</name>
    <dbReference type="NCBI Taxonomy" id="1220589"/>
    <lineage>
        <taxon>Bacteria</taxon>
        <taxon>Bacillati</taxon>
        <taxon>Bacillota</taxon>
        <taxon>Bacilli</taxon>
        <taxon>Bacillales</taxon>
        <taxon>Bacillaceae</taxon>
        <taxon>Lysinibacillus</taxon>
    </lineage>
</organism>
<dbReference type="RefSeq" id="WP_036155305.1">
    <property type="nucleotide sequence ID" value="NZ_AVCX01000005.1"/>
</dbReference>
<dbReference type="STRING" id="1220589.CD32_13295"/>
<keyword evidence="1" id="KW-0472">Membrane</keyword>
<dbReference type="OrthoDB" id="2437193at2"/>
<keyword evidence="4" id="KW-1185">Reference proteome</keyword>
<feature type="transmembrane region" description="Helical" evidence="1">
    <location>
        <begin position="21"/>
        <end position="43"/>
    </location>
</feature>
<dbReference type="AlphaFoldDB" id="A0A0A3III2"/>
<feature type="transmembrane region" description="Helical" evidence="1">
    <location>
        <begin position="49"/>
        <end position="68"/>
    </location>
</feature>
<accession>A0A0A3III2</accession>
<dbReference type="Proteomes" id="UP000030437">
    <property type="component" value="Unassembled WGS sequence"/>
</dbReference>
<name>A0A0A3III2_9BACI</name>
<protein>
    <submittedName>
        <fullName evidence="3">Membrane protein</fullName>
    </submittedName>
</protein>
<evidence type="ECO:0000256" key="1">
    <source>
        <dbReference type="SAM" id="Phobius"/>
    </source>
</evidence>
<keyword evidence="1" id="KW-1133">Transmembrane helix</keyword>
<keyword evidence="1" id="KW-0812">Transmembrane</keyword>
<sequence>MDVTYYKISEKTSKIRNISEVITSVLAIIVLGVLRICTVMFSWWSWVDYVLYGLFAITVLGALWSIVIEHPLFYKTFRYGMTDDYLFIKSGIFTISETVVPMAKIQSIDLNQGILMRKFNVFSVTVTTMKGHHTIPYLEESVAKHIREEIAKLARLKELDE</sequence>
<dbReference type="Pfam" id="PF03703">
    <property type="entry name" value="bPH_2"/>
    <property type="match status" value="1"/>
</dbReference>
<proteinExistence type="predicted"/>
<dbReference type="InterPro" id="IPR005182">
    <property type="entry name" value="YdbS-like_PH"/>
</dbReference>
<gene>
    <name evidence="3" type="ORF">CD32_13295</name>
</gene>